<evidence type="ECO:0000256" key="3">
    <source>
        <dbReference type="ARBA" id="ARBA00022729"/>
    </source>
</evidence>
<dbReference type="Pfam" id="PF01547">
    <property type="entry name" value="SBP_bac_1"/>
    <property type="match status" value="1"/>
</dbReference>
<organism evidence="4 5">
    <name type="scientific">Geochorda subterranea</name>
    <dbReference type="NCBI Taxonomy" id="3109564"/>
    <lineage>
        <taxon>Bacteria</taxon>
        <taxon>Bacillati</taxon>
        <taxon>Bacillota</taxon>
        <taxon>Limnochordia</taxon>
        <taxon>Limnochordales</taxon>
        <taxon>Geochordaceae</taxon>
        <taxon>Geochorda</taxon>
    </lineage>
</organism>
<gene>
    <name evidence="4" type="ORF">VLY81_02460</name>
</gene>
<accession>A0ABZ1BQT4</accession>
<evidence type="ECO:0000256" key="2">
    <source>
        <dbReference type="ARBA" id="ARBA00022448"/>
    </source>
</evidence>
<keyword evidence="5" id="KW-1185">Reference proteome</keyword>
<dbReference type="CDD" id="cd14748">
    <property type="entry name" value="PBP2_UgpB"/>
    <property type="match status" value="1"/>
</dbReference>
<name>A0ABZ1BQT4_9FIRM</name>
<dbReference type="Proteomes" id="UP001333102">
    <property type="component" value="Chromosome"/>
</dbReference>
<dbReference type="PANTHER" id="PTHR30061:SF50">
    <property type="entry name" value="MALTOSE_MALTODEXTRIN-BINDING PERIPLASMIC PROTEIN"/>
    <property type="match status" value="1"/>
</dbReference>
<evidence type="ECO:0000313" key="4">
    <source>
        <dbReference type="EMBL" id="WRP15059.1"/>
    </source>
</evidence>
<dbReference type="SUPFAM" id="SSF53850">
    <property type="entry name" value="Periplasmic binding protein-like II"/>
    <property type="match status" value="1"/>
</dbReference>
<dbReference type="Gene3D" id="3.40.190.10">
    <property type="entry name" value="Periplasmic binding protein-like II"/>
    <property type="match status" value="2"/>
</dbReference>
<proteinExistence type="inferred from homology"/>
<evidence type="ECO:0000313" key="5">
    <source>
        <dbReference type="Proteomes" id="UP001333102"/>
    </source>
</evidence>
<evidence type="ECO:0000256" key="1">
    <source>
        <dbReference type="ARBA" id="ARBA00008520"/>
    </source>
</evidence>
<dbReference type="RefSeq" id="WP_324669448.1">
    <property type="nucleotide sequence ID" value="NZ_CP141614.1"/>
</dbReference>
<dbReference type="EMBL" id="CP141614">
    <property type="protein sequence ID" value="WRP15059.1"/>
    <property type="molecule type" value="Genomic_DNA"/>
</dbReference>
<sequence length="445" mass="49236">MGRKRQSRQWTLVWTGAALAAVVAVALAGTGTALAARTKIVWQVHWTDFQIDGIYQGDQLVARGLRQWVEEYERTHPDIDIELQSIPMEEYLNRLIVAQAAGTGPDIISVLNTWGPQLVYDGVLEPVPADLVADVRNQYIPVAVEGATVDGQIWGIPFEVGNYALVYNKKHLQEAGFSGPPRTWDELVQMGAKLTRRAADGTVERYGFAFLAGWESAVVHPYLGLLWSLGGDFLAPDLSRATFNGPEGLAALEAELQLFRSGATDVSASVWEFPQGRVSMMIMASWYESSLKQAFGSEYEATVGVAPIPAINGKSVNAAYSWWLGVNAQSRVKKEAWDFIRWFTAQTLPDGTTRMGTYQAENIGSIPPRKGDLAGHPEQLDDLYTRVFVQELANAHHEPNVLQGAEIKTILWHEIVEAWHGRKTPKQALDDAASKIDDILREFYG</sequence>
<keyword evidence="3" id="KW-0732">Signal</keyword>
<dbReference type="InterPro" id="IPR006059">
    <property type="entry name" value="SBP"/>
</dbReference>
<dbReference type="PANTHER" id="PTHR30061">
    <property type="entry name" value="MALTOSE-BINDING PERIPLASMIC PROTEIN"/>
    <property type="match status" value="1"/>
</dbReference>
<reference evidence="5" key="1">
    <citation type="submission" date="2023-12" db="EMBL/GenBank/DDBJ databases">
        <title>Novel isolates from deep terrestrial aquifers shed light on the physiology and ecology of the class Limnochordia.</title>
        <authorList>
            <person name="Karnachuk O.V."/>
            <person name="Lukina A.P."/>
            <person name="Avakyan M.R."/>
            <person name="Kadnikov V."/>
            <person name="Begmatov S."/>
            <person name="Beletsky A.V."/>
            <person name="Mardanov A.V."/>
            <person name="Ravin N.V."/>
        </authorList>
    </citation>
    <scope>NUCLEOTIDE SEQUENCE [LARGE SCALE GENOMIC DNA]</scope>
    <source>
        <strain evidence="5">LN</strain>
    </source>
</reference>
<comment type="similarity">
    <text evidence="1">Belongs to the bacterial solute-binding protein 1 family.</text>
</comment>
<keyword evidence="2" id="KW-0813">Transport</keyword>
<protein>
    <submittedName>
        <fullName evidence="4">ABC transporter substrate-binding protein</fullName>
    </submittedName>
</protein>